<feature type="region of interest" description="Disordered" evidence="6">
    <location>
        <begin position="277"/>
        <end position="322"/>
    </location>
</feature>
<keyword evidence="11" id="KW-1185">Reference proteome</keyword>
<feature type="transmembrane region" description="Helical" evidence="7">
    <location>
        <begin position="164"/>
        <end position="187"/>
    </location>
</feature>
<reference evidence="9 11" key="1">
    <citation type="submission" date="2016-05" db="EMBL/GenBank/DDBJ databases">
        <title>Comparative analysis of secretome profiles of manganese(II)-oxidizing ascomycete fungi.</title>
        <authorList>
            <consortium name="DOE Joint Genome Institute"/>
            <person name="Zeiner C.A."/>
            <person name="Purvine S.O."/>
            <person name="Zink E.M."/>
            <person name="Wu S."/>
            <person name="Pasa-Tolic L."/>
            <person name="Chaput D.L."/>
            <person name="Haridas S."/>
            <person name="Grigoriev I.V."/>
            <person name="Santelli C.M."/>
            <person name="Hansel C.M."/>
        </authorList>
    </citation>
    <scope>NUCLEOTIDE SEQUENCE [LARGE SCALE GENOMIC DNA]</scope>
    <source>
        <strain evidence="9 11">SRC1lrK2f</strain>
    </source>
</reference>
<dbReference type="GeneID" id="29115146"/>
<gene>
    <name evidence="10" type="ORF">AA0117_g906</name>
    <name evidence="9" type="ORF">CC77DRAFT_1091162</name>
</gene>
<evidence type="ECO:0000256" key="6">
    <source>
        <dbReference type="SAM" id="MobiDB-lite"/>
    </source>
</evidence>
<dbReference type="InterPro" id="IPR049326">
    <property type="entry name" value="Rhodopsin_dom_fungi"/>
</dbReference>
<dbReference type="GO" id="GO:0016020">
    <property type="term" value="C:membrane"/>
    <property type="evidence" value="ECO:0007669"/>
    <property type="project" value="UniProtKB-SubCell"/>
</dbReference>
<proteinExistence type="inferred from homology"/>
<evidence type="ECO:0000256" key="3">
    <source>
        <dbReference type="ARBA" id="ARBA00022989"/>
    </source>
</evidence>
<evidence type="ECO:0000313" key="12">
    <source>
        <dbReference type="Proteomes" id="UP000291422"/>
    </source>
</evidence>
<feature type="region of interest" description="Disordered" evidence="6">
    <location>
        <begin position="343"/>
        <end position="365"/>
    </location>
</feature>
<keyword evidence="2 7" id="KW-0812">Transmembrane</keyword>
<name>A0A177DYF0_ALTAL</name>
<evidence type="ECO:0000256" key="7">
    <source>
        <dbReference type="SAM" id="Phobius"/>
    </source>
</evidence>
<evidence type="ECO:0000256" key="5">
    <source>
        <dbReference type="ARBA" id="ARBA00038359"/>
    </source>
</evidence>
<evidence type="ECO:0000259" key="8">
    <source>
        <dbReference type="Pfam" id="PF20684"/>
    </source>
</evidence>
<keyword evidence="4 7" id="KW-0472">Membrane</keyword>
<keyword evidence="3 7" id="KW-1133">Transmembrane helix</keyword>
<organism evidence="9 11">
    <name type="scientific">Alternaria alternata</name>
    <name type="common">Alternaria rot fungus</name>
    <name type="synonym">Torula alternata</name>
    <dbReference type="NCBI Taxonomy" id="5599"/>
    <lineage>
        <taxon>Eukaryota</taxon>
        <taxon>Fungi</taxon>
        <taxon>Dikarya</taxon>
        <taxon>Ascomycota</taxon>
        <taxon>Pezizomycotina</taxon>
        <taxon>Dothideomycetes</taxon>
        <taxon>Pleosporomycetidae</taxon>
        <taxon>Pleosporales</taxon>
        <taxon>Pleosporineae</taxon>
        <taxon>Pleosporaceae</taxon>
        <taxon>Alternaria</taxon>
        <taxon>Alternaria sect. Alternaria</taxon>
        <taxon>Alternaria alternata complex</taxon>
    </lineage>
</organism>
<comment type="subcellular location">
    <subcellularLocation>
        <location evidence="1">Membrane</location>
        <topology evidence="1">Multi-pass membrane protein</topology>
    </subcellularLocation>
</comment>
<comment type="similarity">
    <text evidence="5">Belongs to the SAT4 family.</text>
</comment>
<evidence type="ECO:0000256" key="2">
    <source>
        <dbReference type="ARBA" id="ARBA00022692"/>
    </source>
</evidence>
<dbReference type="PANTHER" id="PTHR33048">
    <property type="entry name" value="PTH11-LIKE INTEGRAL MEMBRANE PROTEIN (AFU_ORTHOLOGUE AFUA_5G11245)"/>
    <property type="match status" value="1"/>
</dbReference>
<evidence type="ECO:0000313" key="11">
    <source>
        <dbReference type="Proteomes" id="UP000077248"/>
    </source>
</evidence>
<evidence type="ECO:0000313" key="10">
    <source>
        <dbReference type="EMBL" id="RYN83326.1"/>
    </source>
</evidence>
<feature type="compositionally biased region" description="Polar residues" evidence="6">
    <location>
        <begin position="305"/>
        <end position="322"/>
    </location>
</feature>
<dbReference type="VEuPathDB" id="FungiDB:CC77DRAFT_1091162"/>
<evidence type="ECO:0000256" key="1">
    <source>
        <dbReference type="ARBA" id="ARBA00004141"/>
    </source>
</evidence>
<sequence length="365" mass="40295">MGDNGLGQVISWYICTIAAVPFVALRMYARWKRLGNLGIDDFLILLSLTCLIGDLIIQQHMWNLGLGDMSTVTPENFKGIMQMIIPGSTLYVSSLWAIKFALVLFYKNLAAPGSRLVLVYNLALAGLAVTYLVIFFDIMFQCFPHNKRWSTDPNYQCSPKAAEINYWITIFFNIITDVIIICLPITMVSRLQMKLKQKIGVAAIFALGFFVVIASIVRAYYSKKNETMLTCTVSMIETAIAIIATCLPALRSMILGTNNTSKDASNSYGRHYELSSARRRASGNRLNPSSQITGGLHSTHDTRNRANGSEDSLFTDPPSDQINGVEQFVGGKGITVNTQIETMFEDSSSRSNVSAGSTKAKSPFN</sequence>
<reference evidence="12" key="2">
    <citation type="journal article" date="2019" name="bioRxiv">
        <title>Genomics, evolutionary history and diagnostics of the Alternaria alternata species group including apple and Asian pear pathotypes.</title>
        <authorList>
            <person name="Armitage A.D."/>
            <person name="Cockerton H.M."/>
            <person name="Sreenivasaprasad S."/>
            <person name="Woodhall J.W."/>
            <person name="Lane C.R."/>
            <person name="Harrison R.J."/>
            <person name="Clarkson J.P."/>
        </authorList>
    </citation>
    <scope>NUCLEOTIDE SEQUENCE [LARGE SCALE GENOMIC DNA]</scope>
    <source>
        <strain evidence="12">FERA 1177</strain>
    </source>
</reference>
<feature type="transmembrane region" description="Helical" evidence="7">
    <location>
        <begin position="6"/>
        <end position="29"/>
    </location>
</feature>
<feature type="domain" description="Rhodopsin" evidence="8">
    <location>
        <begin position="25"/>
        <end position="254"/>
    </location>
</feature>
<dbReference type="EMBL" id="KV441471">
    <property type="protein sequence ID" value="OAG24200.1"/>
    <property type="molecule type" value="Genomic_DNA"/>
</dbReference>
<evidence type="ECO:0000313" key="9">
    <source>
        <dbReference type="EMBL" id="OAG24200.1"/>
    </source>
</evidence>
<dbReference type="InterPro" id="IPR052337">
    <property type="entry name" value="SAT4-like"/>
</dbReference>
<dbReference type="PANTHER" id="PTHR33048:SF92">
    <property type="entry name" value="INTEGRAL MEMBRANE PROTEIN"/>
    <property type="match status" value="1"/>
</dbReference>
<reference evidence="10" key="3">
    <citation type="journal article" date="2019" name="J. ISSAAS">
        <title>Genomics, evolutionary history and diagnostics of the Alternaria alternata species group including apple and Asian pear pathotypes.</title>
        <authorList>
            <person name="Armitage A.D."/>
            <person name="Cockerton H.M."/>
            <person name="Sreenivasaprasad S."/>
            <person name="Woodhall J."/>
            <person name="Lane C."/>
            <person name="Harrison R.J."/>
            <person name="Clarkson J.P."/>
        </authorList>
    </citation>
    <scope>NUCLEOTIDE SEQUENCE</scope>
    <source>
        <strain evidence="10">FERA 1177</strain>
    </source>
</reference>
<dbReference type="EMBL" id="PDXD01000001">
    <property type="protein sequence ID" value="RYN83326.1"/>
    <property type="molecule type" value="Genomic_DNA"/>
</dbReference>
<dbReference type="KEGG" id="aalt:CC77DRAFT_1091162"/>
<feature type="transmembrane region" description="Helical" evidence="7">
    <location>
        <begin position="41"/>
        <end position="60"/>
    </location>
</feature>
<feature type="transmembrane region" description="Helical" evidence="7">
    <location>
        <begin position="227"/>
        <end position="250"/>
    </location>
</feature>
<dbReference type="RefSeq" id="XP_018389621.1">
    <property type="nucleotide sequence ID" value="XM_018529552.1"/>
</dbReference>
<dbReference type="Pfam" id="PF20684">
    <property type="entry name" value="Fung_rhodopsin"/>
    <property type="match status" value="1"/>
</dbReference>
<feature type="transmembrane region" description="Helical" evidence="7">
    <location>
        <begin position="80"/>
        <end position="106"/>
    </location>
</feature>
<dbReference type="Proteomes" id="UP000077248">
    <property type="component" value="Unassembled WGS sequence"/>
</dbReference>
<feature type="transmembrane region" description="Helical" evidence="7">
    <location>
        <begin position="118"/>
        <end position="140"/>
    </location>
</feature>
<feature type="compositionally biased region" description="Polar residues" evidence="6">
    <location>
        <begin position="284"/>
        <end position="293"/>
    </location>
</feature>
<accession>A0A177DYF0</accession>
<evidence type="ECO:0000256" key="4">
    <source>
        <dbReference type="ARBA" id="ARBA00023136"/>
    </source>
</evidence>
<protein>
    <recommendedName>
        <fullName evidence="8">Rhodopsin domain-containing protein</fullName>
    </recommendedName>
</protein>
<feature type="transmembrane region" description="Helical" evidence="7">
    <location>
        <begin position="199"/>
        <end position="221"/>
    </location>
</feature>
<dbReference type="Proteomes" id="UP000291422">
    <property type="component" value="Unassembled WGS sequence"/>
</dbReference>
<dbReference type="AlphaFoldDB" id="A0A177DYF0"/>
<dbReference type="OMA" id="LIIQQHM"/>